<dbReference type="OrthoDB" id="2521923at2759"/>
<dbReference type="AlphaFoldDB" id="A0A061AT60"/>
<feature type="region of interest" description="Disordered" evidence="1">
    <location>
        <begin position="195"/>
        <end position="305"/>
    </location>
</feature>
<sequence length="389" mass="43660">MVAPYTFEVGSEWPEWDKGNFLAMRFIQKCINDGFARKELSLAGKPHQGDAPPFRMVCNYHDFVKDDPLVPTPANKTCTFFVQLEPVVDEERNCVTASNLEHNHRLELKRHCFEHLREEEGAVIDECREAIKKLAFEQAERLRKRFDNWFPTEPKAVLFELQDQLIQDYGAAFSRNEADALVVALKHKRLYLEEPETDFSPTPSPTSTPIARKRELPELDGPASSAKKRRQTQAEDAVDKPMGDKQEGKKASGSQARKGKKKPVSEGASPASLRWSPAHHNCLSKAGECEPRDKGKGKGKQAAPPTFANFLSSLSESFDFSRYEPHFAALDITSEAQLLEVATGGADELGALLNELEKEVNLPDGTKLSGMKKPWRSRLKKLLDERAEA</sequence>
<organism evidence="2">
    <name type="scientific">Rhodotorula toruloides</name>
    <name type="common">Yeast</name>
    <name type="synonym">Rhodosporidium toruloides</name>
    <dbReference type="NCBI Taxonomy" id="5286"/>
    <lineage>
        <taxon>Eukaryota</taxon>
        <taxon>Fungi</taxon>
        <taxon>Dikarya</taxon>
        <taxon>Basidiomycota</taxon>
        <taxon>Pucciniomycotina</taxon>
        <taxon>Microbotryomycetes</taxon>
        <taxon>Sporidiobolales</taxon>
        <taxon>Sporidiobolaceae</taxon>
        <taxon>Rhodotorula</taxon>
    </lineage>
</organism>
<evidence type="ECO:0000256" key="1">
    <source>
        <dbReference type="SAM" id="MobiDB-lite"/>
    </source>
</evidence>
<evidence type="ECO:0000313" key="2">
    <source>
        <dbReference type="EMBL" id="CDR40357.1"/>
    </source>
</evidence>
<feature type="compositionally biased region" description="Basic and acidic residues" evidence="1">
    <location>
        <begin position="237"/>
        <end position="250"/>
    </location>
</feature>
<protein>
    <submittedName>
        <fullName evidence="2">RHTO0S05e02212g1_1</fullName>
    </submittedName>
</protein>
<accession>A0A061AT60</accession>
<proteinExistence type="predicted"/>
<feature type="compositionally biased region" description="Basic and acidic residues" evidence="1">
    <location>
        <begin position="287"/>
        <end position="296"/>
    </location>
</feature>
<dbReference type="EMBL" id="LK052940">
    <property type="protein sequence ID" value="CDR40357.1"/>
    <property type="molecule type" value="Genomic_DNA"/>
</dbReference>
<name>A0A061AT60_RHOTO</name>
<gene>
    <name evidence="2" type="ORF">RHTO0S_05e02212g</name>
</gene>
<reference evidence="2" key="1">
    <citation type="journal article" date="2014" name="Genome Announc.">
        <title>Draft genome sequence of Rhodosporidium toruloides CECT1137, an oleaginous yeast of biotechnological interest.</title>
        <authorList>
            <person name="Morin N."/>
            <person name="Calcas X."/>
            <person name="Devillers H."/>
            <person name="Durrens P."/>
            <person name="Sherman D.J."/>
            <person name="Nicaud J.-M."/>
            <person name="Neuveglise C."/>
        </authorList>
    </citation>
    <scope>NUCLEOTIDE SEQUENCE</scope>
    <source>
        <strain evidence="2">CECT1137</strain>
    </source>
</reference>